<dbReference type="Proteomes" id="UP001229862">
    <property type="component" value="Chromosome"/>
</dbReference>
<feature type="domain" description="JmjC" evidence="4">
    <location>
        <begin position="91"/>
        <end position="229"/>
    </location>
</feature>
<evidence type="ECO:0000256" key="1">
    <source>
        <dbReference type="ARBA" id="ARBA00001954"/>
    </source>
</evidence>
<dbReference type="InterPro" id="IPR003347">
    <property type="entry name" value="JmjC_dom"/>
</dbReference>
<dbReference type="Pfam" id="PF08007">
    <property type="entry name" value="JmjC_2"/>
    <property type="match status" value="1"/>
</dbReference>
<name>A0AA51MQQ0_9GAMM</name>
<keyword evidence="2" id="KW-0479">Metal-binding</keyword>
<organism evidence="5">
    <name type="scientific">Thiothrix subterranea</name>
    <dbReference type="NCBI Taxonomy" id="2735563"/>
    <lineage>
        <taxon>Bacteria</taxon>
        <taxon>Pseudomonadati</taxon>
        <taxon>Pseudomonadota</taxon>
        <taxon>Gammaproteobacteria</taxon>
        <taxon>Thiotrichales</taxon>
        <taxon>Thiotrichaceae</taxon>
        <taxon>Thiothrix</taxon>
    </lineage>
</organism>
<sequence length="274" mass="32122">MDYLSHIDKSEFFNEYWNKKPYKFRSNMDIVIPKDPISHILKSNIEFPQFRIVERGGSINPFLYTESNTKGLSQIIDQAKFDNLSLQGKTIKILEIWRFFNEFESLKKWFLNYFPEATITINGYFSYQDSLGASEHYDFYHIFAHQLEGVKKWKLGSMVEDNPVYEFGHKNIKSRQVLHEIETQAGDILYIPPGVWHDVSTESYSSHIAIGVNRQRVYEFINESIKELAKYNSSLRSDLPYLTVDAAKVNVSSISEMDSIFEMIKIFIKKKYNA</sequence>
<dbReference type="Gene3D" id="2.60.120.650">
    <property type="entry name" value="Cupin"/>
    <property type="match status" value="1"/>
</dbReference>
<protein>
    <submittedName>
        <fullName evidence="5">Cupin domain-containing protein</fullName>
    </submittedName>
</protein>
<dbReference type="GO" id="GO:0046872">
    <property type="term" value="F:metal ion binding"/>
    <property type="evidence" value="ECO:0007669"/>
    <property type="project" value="UniProtKB-KW"/>
</dbReference>
<dbReference type="PANTHER" id="PTHR13096">
    <property type="entry name" value="MINA53 MYC INDUCED NUCLEAR ANTIGEN"/>
    <property type="match status" value="1"/>
</dbReference>
<reference evidence="5" key="1">
    <citation type="submission" date="2023-08" db="EMBL/GenBank/DDBJ databases">
        <title>New molecular markers tilS and rpoB for phylogenetic and monitoring studies of the genus Thiothrix biodiversity.</title>
        <authorList>
            <person name="Ravin N.V."/>
            <person name="Smolyakov D."/>
            <person name="Markov N.D."/>
            <person name="Beletsky A.V."/>
            <person name="Mardanov A.V."/>
            <person name="Rudenko T.S."/>
            <person name="Grabovich M.Y."/>
        </authorList>
    </citation>
    <scope>NUCLEOTIDE SEQUENCE</scope>
    <source>
        <strain evidence="5">DNT52</strain>
    </source>
</reference>
<accession>A0AA51MQQ0</accession>
<proteinExistence type="predicted"/>
<comment type="cofactor">
    <cofactor evidence="1">
        <name>Fe(2+)</name>
        <dbReference type="ChEBI" id="CHEBI:29033"/>
    </cofactor>
</comment>
<dbReference type="PANTHER" id="PTHR13096:SF8">
    <property type="entry name" value="RIBOSOMAL OXYGENASE 1"/>
    <property type="match status" value="1"/>
</dbReference>
<evidence type="ECO:0000256" key="3">
    <source>
        <dbReference type="ARBA" id="ARBA00023004"/>
    </source>
</evidence>
<keyword evidence="3" id="KW-0408">Iron</keyword>
<dbReference type="InterPro" id="IPR039994">
    <property type="entry name" value="NO66-like"/>
</dbReference>
<dbReference type="SUPFAM" id="SSF51197">
    <property type="entry name" value="Clavaminate synthase-like"/>
    <property type="match status" value="1"/>
</dbReference>
<dbReference type="EMBL" id="CP133217">
    <property type="protein sequence ID" value="WML88737.1"/>
    <property type="molecule type" value="Genomic_DNA"/>
</dbReference>
<evidence type="ECO:0000313" key="5">
    <source>
        <dbReference type="EMBL" id="WML88737.1"/>
    </source>
</evidence>
<evidence type="ECO:0000259" key="4">
    <source>
        <dbReference type="PROSITE" id="PS51184"/>
    </source>
</evidence>
<evidence type="ECO:0000256" key="2">
    <source>
        <dbReference type="ARBA" id="ARBA00022723"/>
    </source>
</evidence>
<dbReference type="PROSITE" id="PS51184">
    <property type="entry name" value="JMJC"/>
    <property type="match status" value="1"/>
</dbReference>
<dbReference type="AlphaFoldDB" id="A0AA51MQQ0"/>
<gene>
    <name evidence="5" type="ORF">RCG00_10225</name>
</gene>
<dbReference type="RefSeq" id="WP_308872462.1">
    <property type="nucleotide sequence ID" value="NZ_CP133217.1"/>
</dbReference>